<evidence type="ECO:0000256" key="1">
    <source>
        <dbReference type="ARBA" id="ARBA00004245"/>
    </source>
</evidence>
<protein>
    <recommendedName>
        <fullName evidence="7">Profilin</fullName>
    </recommendedName>
</protein>
<evidence type="ECO:0000313" key="8">
    <source>
        <dbReference type="EMBL" id="KAK9796276.1"/>
    </source>
</evidence>
<comment type="function">
    <text evidence="6">Binds to actin and affects the structure of the cytoskeleton. At high concentrations, profilin prevents the polymerization of actin, whereas it enhances it at low concentrations.</text>
</comment>
<evidence type="ECO:0000313" key="9">
    <source>
        <dbReference type="Proteomes" id="UP001465755"/>
    </source>
</evidence>
<evidence type="ECO:0000256" key="3">
    <source>
        <dbReference type="ARBA" id="ARBA00022490"/>
    </source>
</evidence>
<dbReference type="PRINTS" id="PR01640">
    <property type="entry name" value="PROFILINPLNT"/>
</dbReference>
<reference evidence="8 9" key="1">
    <citation type="journal article" date="2024" name="Nat. Commun.">
        <title>Phylogenomics reveals the evolutionary origins of lichenization in chlorophyte algae.</title>
        <authorList>
            <person name="Puginier C."/>
            <person name="Libourel C."/>
            <person name="Otte J."/>
            <person name="Skaloud P."/>
            <person name="Haon M."/>
            <person name="Grisel S."/>
            <person name="Petersen M."/>
            <person name="Berrin J.G."/>
            <person name="Delaux P.M."/>
            <person name="Dal Grande F."/>
            <person name="Keller J."/>
        </authorList>
    </citation>
    <scope>NUCLEOTIDE SEQUENCE [LARGE SCALE GENOMIC DNA]</scope>
    <source>
        <strain evidence="8 9">SAG 2036</strain>
    </source>
</reference>
<dbReference type="EMBL" id="JALJOQ010000117">
    <property type="protein sequence ID" value="KAK9796276.1"/>
    <property type="molecule type" value="Genomic_DNA"/>
</dbReference>
<dbReference type="InterPro" id="IPR027310">
    <property type="entry name" value="Profilin_CS"/>
</dbReference>
<dbReference type="Gene3D" id="3.30.450.30">
    <property type="entry name" value="Dynein light chain 2a, cytoplasmic"/>
    <property type="match status" value="1"/>
</dbReference>
<keyword evidence="9" id="KW-1185">Reference proteome</keyword>
<comment type="similarity">
    <text evidence="2 7">Belongs to the profilin family.</text>
</comment>
<evidence type="ECO:0000256" key="2">
    <source>
        <dbReference type="ARBA" id="ARBA00010058"/>
    </source>
</evidence>
<comment type="subunit">
    <text evidence="6">Occurs in many kinds of cells as a complex with monomeric actin in a 1:1 ratio.</text>
</comment>
<evidence type="ECO:0000256" key="5">
    <source>
        <dbReference type="ARBA" id="ARBA00023212"/>
    </source>
</evidence>
<dbReference type="InterPro" id="IPR036140">
    <property type="entry name" value="PFN_sf"/>
</dbReference>
<accession>A0AAW1NT63</accession>
<dbReference type="PROSITE" id="PS00414">
    <property type="entry name" value="PROFILIN"/>
    <property type="match status" value="1"/>
</dbReference>
<comment type="caution">
    <text evidence="8">The sequence shown here is derived from an EMBL/GenBank/DDBJ whole genome shotgun (WGS) entry which is preliminary data.</text>
</comment>
<evidence type="ECO:0000256" key="7">
    <source>
        <dbReference type="RuleBase" id="RU003909"/>
    </source>
</evidence>
<sequence>MSWQTYVDDHLMCELPGGGRLSAAAIVGLDGGVWAQSDNFPALSAAEADAIVKGFDDQGTLAQNGLKVGGIKYMVIAGEEGAVIRGRKTPAGGCVFKKTNTAMLAGIYIEGVQPGDVNMVVENLGDYLIGQNI</sequence>
<proteinExistence type="inferred from homology"/>
<evidence type="ECO:0000256" key="4">
    <source>
        <dbReference type="ARBA" id="ARBA00023203"/>
    </source>
</evidence>
<dbReference type="SUPFAM" id="SSF55770">
    <property type="entry name" value="Profilin (actin-binding protein)"/>
    <property type="match status" value="1"/>
</dbReference>
<dbReference type="PANTHER" id="PTHR11604">
    <property type="entry name" value="PROFILIN"/>
    <property type="match status" value="1"/>
</dbReference>
<keyword evidence="3" id="KW-0963">Cytoplasm</keyword>
<dbReference type="InterPro" id="IPR048278">
    <property type="entry name" value="PFN"/>
</dbReference>
<keyword evidence="4 7" id="KW-0009">Actin-binding</keyword>
<dbReference type="GO" id="GO:0003785">
    <property type="term" value="F:actin monomer binding"/>
    <property type="evidence" value="ECO:0007669"/>
    <property type="project" value="TreeGrafter"/>
</dbReference>
<keyword evidence="5 6" id="KW-0206">Cytoskeleton</keyword>
<dbReference type="AlphaFoldDB" id="A0AAW1NT63"/>
<dbReference type="FunFam" id="3.30.450.30:FF:000001">
    <property type="entry name" value="Profilin"/>
    <property type="match status" value="1"/>
</dbReference>
<gene>
    <name evidence="8" type="ORF">WJX73_002351</name>
</gene>
<dbReference type="PRINTS" id="PR00392">
    <property type="entry name" value="PROFILIN"/>
</dbReference>
<dbReference type="InterPro" id="IPR005455">
    <property type="entry name" value="PFN_euk"/>
</dbReference>
<name>A0AAW1NT63_9CHLO</name>
<dbReference type="SMART" id="SM00392">
    <property type="entry name" value="PROF"/>
    <property type="match status" value="1"/>
</dbReference>
<dbReference type="Proteomes" id="UP001465755">
    <property type="component" value="Unassembled WGS sequence"/>
</dbReference>
<dbReference type="PANTHER" id="PTHR11604:SF0">
    <property type="entry name" value="PROFILIN"/>
    <property type="match status" value="1"/>
</dbReference>
<dbReference type="GO" id="GO:0005856">
    <property type="term" value="C:cytoskeleton"/>
    <property type="evidence" value="ECO:0007669"/>
    <property type="project" value="UniProtKB-SubCell"/>
</dbReference>
<evidence type="ECO:0000256" key="6">
    <source>
        <dbReference type="RuleBase" id="RU003908"/>
    </source>
</evidence>
<dbReference type="GO" id="GO:0005938">
    <property type="term" value="C:cell cortex"/>
    <property type="evidence" value="ECO:0007669"/>
    <property type="project" value="TreeGrafter"/>
</dbReference>
<dbReference type="Pfam" id="PF00235">
    <property type="entry name" value="Profilin"/>
    <property type="match status" value="1"/>
</dbReference>
<organism evidence="8 9">
    <name type="scientific">Symbiochloris irregularis</name>
    <dbReference type="NCBI Taxonomy" id="706552"/>
    <lineage>
        <taxon>Eukaryota</taxon>
        <taxon>Viridiplantae</taxon>
        <taxon>Chlorophyta</taxon>
        <taxon>core chlorophytes</taxon>
        <taxon>Trebouxiophyceae</taxon>
        <taxon>Trebouxiales</taxon>
        <taxon>Trebouxiaceae</taxon>
        <taxon>Symbiochloris</taxon>
    </lineage>
</organism>
<dbReference type="CDD" id="cd00148">
    <property type="entry name" value="PROF"/>
    <property type="match status" value="1"/>
</dbReference>
<comment type="subcellular location">
    <subcellularLocation>
        <location evidence="1">Cytoplasm</location>
        <location evidence="1">Cytoskeleton</location>
    </subcellularLocation>
</comment>